<organism evidence="1">
    <name type="scientific">anaerobic digester metagenome</name>
    <dbReference type="NCBI Taxonomy" id="1263854"/>
    <lineage>
        <taxon>unclassified sequences</taxon>
        <taxon>metagenomes</taxon>
        <taxon>ecological metagenomes</taxon>
    </lineage>
</organism>
<dbReference type="PROSITE" id="PS51273">
    <property type="entry name" value="GATASE_TYPE_1"/>
    <property type="match status" value="1"/>
</dbReference>
<dbReference type="PANTHER" id="PTHR43235:SF1">
    <property type="entry name" value="GLUTAMINE AMIDOTRANSFERASE PB2B2.05-RELATED"/>
    <property type="match status" value="1"/>
</dbReference>
<dbReference type="CDD" id="cd01745">
    <property type="entry name" value="GATase1_2"/>
    <property type="match status" value="1"/>
</dbReference>
<dbReference type="InterPro" id="IPR044668">
    <property type="entry name" value="PuuD-like"/>
</dbReference>
<dbReference type="SUPFAM" id="SSF52317">
    <property type="entry name" value="Class I glutamine amidotransferase-like"/>
    <property type="match status" value="1"/>
</dbReference>
<sequence length="232" mass="24892">MLPVIGITCAASRGGGRLYLNEPYAAAVAAAGGLPLLLPEMRGLENNYLKRLHGLLLSGGGDIDPSFFGQEPHPLTGWISPRRDAFELELARLALKTGIPVLGICRGLQILNVAAGGDICQDISISVRAPLKHIQDAPRWHPTHGLRINPGTLLADLLGLETRVNSFHHQAVGRVSGLFSVAARSPDGVIEGLESQNGYAVGVQFHPEELWKQDARFLNIFSSLVEAASLCR</sequence>
<protein>
    <submittedName>
        <fullName evidence="1">Peptidase C26</fullName>
    </submittedName>
</protein>
<accession>A0A485M7A2</accession>
<dbReference type="InterPro" id="IPR029062">
    <property type="entry name" value="Class_I_gatase-like"/>
</dbReference>
<name>A0A485M7A2_9ZZZZ</name>
<dbReference type="EMBL" id="CAADRN010000392">
    <property type="protein sequence ID" value="VFU19599.1"/>
    <property type="molecule type" value="Genomic_DNA"/>
</dbReference>
<dbReference type="Pfam" id="PF07722">
    <property type="entry name" value="Peptidase_C26"/>
    <property type="match status" value="1"/>
</dbReference>
<gene>
    <name evidence="1" type="ORF">SCFA_880002</name>
</gene>
<dbReference type="GO" id="GO:0005829">
    <property type="term" value="C:cytosol"/>
    <property type="evidence" value="ECO:0007669"/>
    <property type="project" value="TreeGrafter"/>
</dbReference>
<dbReference type="InterPro" id="IPR011697">
    <property type="entry name" value="Peptidase_C26"/>
</dbReference>
<dbReference type="Gene3D" id="3.40.50.880">
    <property type="match status" value="1"/>
</dbReference>
<dbReference type="PANTHER" id="PTHR43235">
    <property type="entry name" value="GLUTAMINE AMIDOTRANSFERASE PB2B2.05-RELATED"/>
    <property type="match status" value="1"/>
</dbReference>
<dbReference type="GO" id="GO:0033969">
    <property type="term" value="F:gamma-glutamyl-gamma-aminobutyrate hydrolase activity"/>
    <property type="evidence" value="ECO:0007669"/>
    <property type="project" value="TreeGrafter"/>
</dbReference>
<dbReference type="AlphaFoldDB" id="A0A485M7A2"/>
<proteinExistence type="predicted"/>
<dbReference type="GO" id="GO:0006598">
    <property type="term" value="P:polyamine catabolic process"/>
    <property type="evidence" value="ECO:0007669"/>
    <property type="project" value="TreeGrafter"/>
</dbReference>
<evidence type="ECO:0000313" key="1">
    <source>
        <dbReference type="EMBL" id="VFU19599.1"/>
    </source>
</evidence>
<reference evidence="1" key="1">
    <citation type="submission" date="2019-03" db="EMBL/GenBank/DDBJ databases">
        <authorList>
            <person name="Hao L."/>
        </authorList>
    </citation>
    <scope>NUCLEOTIDE SEQUENCE</scope>
</reference>